<feature type="region of interest" description="Disordered" evidence="11">
    <location>
        <begin position="650"/>
        <end position="677"/>
    </location>
</feature>
<feature type="region of interest" description="Disordered" evidence="11">
    <location>
        <begin position="1226"/>
        <end position="1440"/>
    </location>
</feature>
<feature type="compositionally biased region" description="Acidic residues" evidence="11">
    <location>
        <begin position="1383"/>
        <end position="1408"/>
    </location>
</feature>
<evidence type="ECO:0000313" key="13">
    <source>
        <dbReference type="Proteomes" id="UP000694888"/>
    </source>
</evidence>
<gene>
    <name evidence="14" type="primary">LOC101854214</name>
</gene>
<name>A0ABM1W319_APLCA</name>
<feature type="compositionally biased region" description="Basic and acidic residues" evidence="11">
    <location>
        <begin position="665"/>
        <end position="677"/>
    </location>
</feature>
<proteinExistence type="inferred from homology"/>
<feature type="compositionally biased region" description="Acidic residues" evidence="11">
    <location>
        <begin position="1273"/>
        <end position="1307"/>
    </location>
</feature>
<feature type="region of interest" description="Disordered" evidence="11">
    <location>
        <begin position="528"/>
        <end position="547"/>
    </location>
</feature>
<feature type="compositionally biased region" description="Gly residues" evidence="11">
    <location>
        <begin position="595"/>
        <end position="628"/>
    </location>
</feature>
<dbReference type="Proteomes" id="UP000694888">
    <property type="component" value="Unplaced"/>
</dbReference>
<evidence type="ECO:0000313" key="14">
    <source>
        <dbReference type="RefSeq" id="XP_035829062.1"/>
    </source>
</evidence>
<keyword evidence="4" id="KW-0808">Transferase</keyword>
<evidence type="ECO:0000256" key="2">
    <source>
        <dbReference type="ARBA" id="ARBA00012513"/>
    </source>
</evidence>
<dbReference type="PROSITE" id="PS00108">
    <property type="entry name" value="PROTEIN_KINASE_ST"/>
    <property type="match status" value="1"/>
</dbReference>
<feature type="compositionally biased region" description="Basic and acidic residues" evidence="11">
    <location>
        <begin position="1354"/>
        <end position="1371"/>
    </location>
</feature>
<dbReference type="InterPro" id="IPR008271">
    <property type="entry name" value="Ser/Thr_kinase_AS"/>
</dbReference>
<dbReference type="Pfam" id="PF00069">
    <property type="entry name" value="Pkinase"/>
    <property type="match status" value="1"/>
</dbReference>
<feature type="compositionally biased region" description="Basic and acidic residues" evidence="11">
    <location>
        <begin position="356"/>
        <end position="407"/>
    </location>
</feature>
<feature type="compositionally biased region" description="Basic and acidic residues" evidence="11">
    <location>
        <begin position="438"/>
        <end position="448"/>
    </location>
</feature>
<dbReference type="GO" id="GO:0016301">
    <property type="term" value="F:kinase activity"/>
    <property type="evidence" value="ECO:0007669"/>
    <property type="project" value="UniProtKB-KW"/>
</dbReference>
<evidence type="ECO:0000256" key="3">
    <source>
        <dbReference type="ARBA" id="ARBA00022527"/>
    </source>
</evidence>
<dbReference type="InterPro" id="IPR011009">
    <property type="entry name" value="Kinase-like_dom_sf"/>
</dbReference>
<feature type="region of interest" description="Disordered" evidence="11">
    <location>
        <begin position="727"/>
        <end position="845"/>
    </location>
</feature>
<feature type="domain" description="Protein kinase" evidence="12">
    <location>
        <begin position="4"/>
        <end position="258"/>
    </location>
</feature>
<feature type="compositionally biased region" description="Polar residues" evidence="11">
    <location>
        <begin position="1023"/>
        <end position="1035"/>
    </location>
</feature>
<evidence type="ECO:0000256" key="1">
    <source>
        <dbReference type="ARBA" id="ARBA00010886"/>
    </source>
</evidence>
<dbReference type="Gene3D" id="3.30.200.20">
    <property type="entry name" value="Phosphorylase Kinase, domain 1"/>
    <property type="match status" value="1"/>
</dbReference>
<feature type="compositionally biased region" description="Basic and acidic residues" evidence="11">
    <location>
        <begin position="414"/>
        <end position="427"/>
    </location>
</feature>
<keyword evidence="6 14" id="KW-0418">Kinase</keyword>
<dbReference type="PROSITE" id="PS50011">
    <property type="entry name" value="PROTEIN_KINASE_DOM"/>
    <property type="match status" value="1"/>
</dbReference>
<feature type="region of interest" description="Disordered" evidence="11">
    <location>
        <begin position="487"/>
        <end position="521"/>
    </location>
</feature>
<feature type="compositionally biased region" description="Basic residues" evidence="11">
    <location>
        <begin position="528"/>
        <end position="537"/>
    </location>
</feature>
<dbReference type="Gene3D" id="1.10.510.10">
    <property type="entry name" value="Transferase(Phosphotransferase) domain 1"/>
    <property type="match status" value="1"/>
</dbReference>
<evidence type="ECO:0000256" key="5">
    <source>
        <dbReference type="ARBA" id="ARBA00022741"/>
    </source>
</evidence>
<dbReference type="InterPro" id="IPR017441">
    <property type="entry name" value="Protein_kinase_ATP_BS"/>
</dbReference>
<protein>
    <recommendedName>
        <fullName evidence="2">non-specific serine/threonine protein kinase</fullName>
        <ecNumber evidence="2">2.7.11.1</ecNumber>
    </recommendedName>
</protein>
<evidence type="ECO:0000259" key="12">
    <source>
        <dbReference type="PROSITE" id="PS50011"/>
    </source>
</evidence>
<keyword evidence="7 10" id="KW-0067">ATP-binding</keyword>
<organism evidence="13 14">
    <name type="scientific">Aplysia californica</name>
    <name type="common">California sea hare</name>
    <dbReference type="NCBI Taxonomy" id="6500"/>
    <lineage>
        <taxon>Eukaryota</taxon>
        <taxon>Metazoa</taxon>
        <taxon>Spiralia</taxon>
        <taxon>Lophotrochozoa</taxon>
        <taxon>Mollusca</taxon>
        <taxon>Gastropoda</taxon>
        <taxon>Heterobranchia</taxon>
        <taxon>Euthyneura</taxon>
        <taxon>Tectipleura</taxon>
        <taxon>Aplysiida</taxon>
        <taxon>Aplysioidea</taxon>
        <taxon>Aplysiidae</taxon>
        <taxon>Aplysia</taxon>
    </lineage>
</organism>
<keyword evidence="5 10" id="KW-0547">Nucleotide-binding</keyword>
<dbReference type="PANTHER" id="PTHR44899:SF3">
    <property type="entry name" value="SERINE_THREONINE-PROTEIN KINASE NEK1"/>
    <property type="match status" value="1"/>
</dbReference>
<evidence type="ECO:0000256" key="11">
    <source>
        <dbReference type="SAM" id="MobiDB-lite"/>
    </source>
</evidence>
<feature type="compositionally biased region" description="Pro residues" evidence="11">
    <location>
        <begin position="489"/>
        <end position="509"/>
    </location>
</feature>
<feature type="binding site" evidence="10">
    <location>
        <position position="33"/>
    </location>
    <ligand>
        <name>ATP</name>
        <dbReference type="ChEBI" id="CHEBI:30616"/>
    </ligand>
</feature>
<feature type="compositionally biased region" description="Basic and acidic residues" evidence="11">
    <location>
        <begin position="766"/>
        <end position="795"/>
    </location>
</feature>
<dbReference type="PROSITE" id="PS00107">
    <property type="entry name" value="PROTEIN_KINASE_ATP"/>
    <property type="match status" value="1"/>
</dbReference>
<feature type="compositionally biased region" description="Pro residues" evidence="11">
    <location>
        <begin position="582"/>
        <end position="594"/>
    </location>
</feature>
<dbReference type="GeneID" id="101854214"/>
<feature type="region of interest" description="Disordered" evidence="11">
    <location>
        <begin position="287"/>
        <end position="475"/>
    </location>
</feature>
<comment type="catalytic activity">
    <reaction evidence="8">
        <text>L-threonyl-[protein] + ATP = O-phospho-L-threonyl-[protein] + ADP + H(+)</text>
        <dbReference type="Rhea" id="RHEA:46608"/>
        <dbReference type="Rhea" id="RHEA-COMP:11060"/>
        <dbReference type="Rhea" id="RHEA-COMP:11605"/>
        <dbReference type="ChEBI" id="CHEBI:15378"/>
        <dbReference type="ChEBI" id="CHEBI:30013"/>
        <dbReference type="ChEBI" id="CHEBI:30616"/>
        <dbReference type="ChEBI" id="CHEBI:61977"/>
        <dbReference type="ChEBI" id="CHEBI:456216"/>
        <dbReference type="EC" id="2.7.11.1"/>
    </reaction>
</comment>
<accession>A0ABM1W319</accession>
<feature type="compositionally biased region" description="Low complexity" evidence="11">
    <location>
        <begin position="1119"/>
        <end position="1133"/>
    </location>
</feature>
<evidence type="ECO:0000256" key="10">
    <source>
        <dbReference type="PROSITE-ProRule" id="PRU10141"/>
    </source>
</evidence>
<dbReference type="EC" id="2.7.11.1" evidence="2"/>
<dbReference type="PANTHER" id="PTHR44899">
    <property type="entry name" value="CAMK FAMILY PROTEIN KINASE"/>
    <property type="match status" value="1"/>
</dbReference>
<evidence type="ECO:0000256" key="8">
    <source>
        <dbReference type="ARBA" id="ARBA00047899"/>
    </source>
</evidence>
<keyword evidence="3" id="KW-0723">Serine/threonine-protein kinase</keyword>
<feature type="region of interest" description="Disordered" evidence="11">
    <location>
        <begin position="981"/>
        <end position="1133"/>
    </location>
</feature>
<feature type="compositionally biased region" description="Basic and acidic residues" evidence="11">
    <location>
        <begin position="1097"/>
        <end position="1116"/>
    </location>
</feature>
<dbReference type="SMART" id="SM00220">
    <property type="entry name" value="S_TKc"/>
    <property type="match status" value="1"/>
</dbReference>
<feature type="compositionally biased region" description="Low complexity" evidence="11">
    <location>
        <begin position="1228"/>
        <end position="1240"/>
    </location>
</feature>
<sequence>MNKYNRVRQIGEGAFGKAVLVKRKDTSKQCVIKEINITKMSPKERDEARKEVAVLAQLKHPNIVCYIESFEEKGSLYIVMNFCSAGDLYGKINDQRGRLFSEDQILDWFVQLCLAVKHIHDRKILHRDIKSQNIFLTQNGTVQLGDFGIAKVLNNTMQLAHTCIGTPYYLSPEIVENMPYNNKSDIWSMGCVLYELTTLKHAFEAGNMKNLVLKIIRGSYPPISPQFSYDLRGLVAQLFKRHPRDRPTVNNILRKNFIMQRVRRLLSAQDLADEFSHTVMHGHKIAKALPPAPKPSADPSKKAGPSPRPGSANRKYDPAAVYGASVSASRNRLSGDQKKRPSTPGRQGPPVPGQADWEKKQKDRKETEQRRRAEMRRREQEMNERRHKDLIEKQKVARINKAREDGWRNLVDQARVDENRAANEMRPKSPRPLPVPRPNERDQRDRGNYEAYNEFIGKLQRDRQTPSPVQPPQARNANHVDVVHMAAPRPLPAGPAPQMRPTPGPPPFMGPMGVPAALDQAGRDRLRRKRYTKRARQKGAQAAERARVVEDYIQRQKEAALNKMRQQRDLFGRPGSGMRTPVPAPNRGPSPKPGPGRGGGGDGGGGGGAWAGGGGGGNRGGRGGGGGAMVVRNIEEQEYLEKLRQIRMQNMKDRRGVKGVPAAESPDHGKEAEERKRKVEALKAQAEQWAELKKQDLERQRRELFQRGAVPSPSPAVPITGALHAIGAGQKAQQQPVLKDGDDKPPVPLTNAMEAVRASVPSANSERPKTAEQKKKDSILKKLNDRTPSRGKWRESPASPVVATEQEESRAKWGAPVPGTANLATLPDPDDGAETSRSQWGDGKNLRLSKVPLELTASQMEATSSQDQVIKVAAAAAAAEGSGDGDGDKTRGRWGRNSGVVKALDKMPICQDTVTLSDTGSPTNTAVPPVGVGATITMSQKPPAQGGTVTFGTSVATAGKQKAPRPLPLPPERSGTIVISRDTVGGNLPYTIPTVTSPGGQEEELPSSLHFQVPPDGEPLKTPTATNDPLNQSQAAIGEVELPSSIRFFGNEQEQNSQATSSNNPSGVPADKLSASESHSSDAGDKLSANESPSSEAGDKLSAHEAEYNRDRRLETLMEVSESQSLSEAEQQSVQSQFKAYLTHMKSQKDSTHNTIEEKSGEFGKQTLKSQTLSLKSSGKLKVTGGDDRDGARSVQMNLTTGQFDMKNTSLLRTCSEPDLANLFRTMAAEPESEANSAEPLPMSVTPSTIRRHHSLDLSAVDEETILDTGGNADDDEFAEEDLEIFEDNDDDDDNEEDDDGDEDDDDVRSMMETMQSLLDEDEDEDKEKTVKAKPQTDTVDGKKKKKPSTIKRAPKDVKGQKTSTGEKDGNDSGDVSPTTGDGENDGEEDVADDGDDEYDDDVDDEAEQEKMELAAALELEGGEDSDDETTFGDDGEEDYDRFGRLEQCRMELEEQLGIEKLVEVYQAIQSLQEDDDASMEKGTKIALEMLGPANEHLFAKIFQLVMSDTAFTDEN</sequence>
<feature type="region of interest" description="Disordered" evidence="11">
    <location>
        <begin position="558"/>
        <end position="629"/>
    </location>
</feature>
<feature type="compositionally biased region" description="Basic and acidic residues" evidence="11">
    <location>
        <begin position="558"/>
        <end position="571"/>
    </location>
</feature>
<comment type="catalytic activity">
    <reaction evidence="9">
        <text>L-seryl-[protein] + ATP = O-phospho-L-seryl-[protein] + ADP + H(+)</text>
        <dbReference type="Rhea" id="RHEA:17989"/>
        <dbReference type="Rhea" id="RHEA-COMP:9863"/>
        <dbReference type="Rhea" id="RHEA-COMP:11604"/>
        <dbReference type="ChEBI" id="CHEBI:15378"/>
        <dbReference type="ChEBI" id="CHEBI:29999"/>
        <dbReference type="ChEBI" id="CHEBI:30616"/>
        <dbReference type="ChEBI" id="CHEBI:83421"/>
        <dbReference type="ChEBI" id="CHEBI:456216"/>
        <dbReference type="EC" id="2.7.11.1"/>
    </reaction>
</comment>
<reference evidence="14" key="1">
    <citation type="submission" date="2025-08" db="UniProtKB">
        <authorList>
            <consortium name="RefSeq"/>
        </authorList>
    </citation>
    <scope>IDENTIFICATION</scope>
</reference>
<evidence type="ECO:0000256" key="9">
    <source>
        <dbReference type="ARBA" id="ARBA00048679"/>
    </source>
</evidence>
<feature type="compositionally biased region" description="Basic and acidic residues" evidence="11">
    <location>
        <begin position="1147"/>
        <end position="1162"/>
    </location>
</feature>
<dbReference type="RefSeq" id="XP_035829062.1">
    <property type="nucleotide sequence ID" value="XM_035973169.1"/>
</dbReference>
<evidence type="ECO:0000256" key="7">
    <source>
        <dbReference type="ARBA" id="ARBA00022840"/>
    </source>
</evidence>
<keyword evidence="13" id="KW-1185">Reference proteome</keyword>
<feature type="compositionally biased region" description="Acidic residues" evidence="11">
    <location>
        <begin position="1421"/>
        <end position="1440"/>
    </location>
</feature>
<evidence type="ECO:0000256" key="6">
    <source>
        <dbReference type="ARBA" id="ARBA00022777"/>
    </source>
</evidence>
<dbReference type="SUPFAM" id="SSF56112">
    <property type="entry name" value="Protein kinase-like (PK-like)"/>
    <property type="match status" value="1"/>
</dbReference>
<feature type="region of interest" description="Disordered" evidence="11">
    <location>
        <begin position="1145"/>
        <end position="1171"/>
    </location>
</feature>
<feature type="compositionally biased region" description="Polar residues" evidence="11">
    <location>
        <begin position="1052"/>
        <end position="1066"/>
    </location>
</feature>
<evidence type="ECO:0000256" key="4">
    <source>
        <dbReference type="ARBA" id="ARBA00022679"/>
    </source>
</evidence>
<comment type="similarity">
    <text evidence="1">Belongs to the protein kinase superfamily. NEK Ser/Thr protein kinase family. NIMA subfamily.</text>
</comment>
<dbReference type="InterPro" id="IPR000719">
    <property type="entry name" value="Prot_kinase_dom"/>
</dbReference>
<dbReference type="InterPro" id="IPR051131">
    <property type="entry name" value="NEK_Ser/Thr_kinase_NIMA"/>
</dbReference>